<dbReference type="Proteomes" id="UP000193467">
    <property type="component" value="Unassembled WGS sequence"/>
</dbReference>
<feature type="domain" description="Fungal lipase-type" evidence="7">
    <location>
        <begin position="270"/>
        <end position="430"/>
    </location>
</feature>
<feature type="compositionally biased region" description="Polar residues" evidence="5">
    <location>
        <begin position="1"/>
        <end position="10"/>
    </location>
</feature>
<evidence type="ECO:0000313" key="9">
    <source>
        <dbReference type="Proteomes" id="UP000193467"/>
    </source>
</evidence>
<dbReference type="InParanoid" id="A0A1Y2ETZ3"/>
<dbReference type="Pfam" id="PF01764">
    <property type="entry name" value="Lipase_3"/>
    <property type="match status" value="1"/>
</dbReference>
<sequence length="572" mass="63047">MSSSRAQTTTDDPHGAPETDHPRLRDHAAELAHLSSVRQSLMRRARRSLPIAFLNYILQSVASYLRTLFLSPSTIFFDPLSTIASIVIYPVIFLFLFLAVVFLWIASLLGLGRVMRAISNKWANGYSIINWPNPDLFSSQAAFKTVQSARATLAGCATTFPDAPAPGATNVDLEPGLTTRIFDLDVAKTFLMMSALVYERRDGDVVAASDIFVQDKEAAEVLLLRSEQVIRDQAAHWNLRYEGISDLASTSGPFASIFYSQEGDPNPFIVLCFKGTTPTNFAEFLVDATISRVSSAVFFGDGTAHQGFYTDLFPTTEGGADGYGQITRSLRHVASEMTKGSKTHKAVPLWVTGHSLGSALASLIYARYLRMPSDLGDKIQLRDCYTYGTPRLGDGTFVSKYEESTCTPLDRPNIFWRIINHWDIVCQIPPGLADNELNRAGLSALSVLNYGHIGASLRLNPWTHPFYTVQASSFHSATRVVVVKEGVQGPRSGSRWNSISGETGNPLRWILMLLPTPVWNHFPASYYTHLDEIHVDGQGGEARLHERKTGAARKINPSLKAEKEKVAPTKDA</sequence>
<keyword evidence="1" id="KW-1015">Disulfide bond</keyword>
<dbReference type="Gene3D" id="3.40.50.1820">
    <property type="entry name" value="alpha/beta hydrolase"/>
    <property type="match status" value="1"/>
</dbReference>
<evidence type="ECO:0000259" key="7">
    <source>
        <dbReference type="Pfam" id="PF01764"/>
    </source>
</evidence>
<feature type="compositionally biased region" description="Basic and acidic residues" evidence="5">
    <location>
        <begin position="11"/>
        <end position="22"/>
    </location>
</feature>
<name>A0A1Y2ETZ3_9BASI</name>
<feature type="region of interest" description="Disordered" evidence="5">
    <location>
        <begin position="541"/>
        <end position="572"/>
    </location>
</feature>
<evidence type="ECO:0000256" key="1">
    <source>
        <dbReference type="ARBA" id="ARBA00023157"/>
    </source>
</evidence>
<dbReference type="PANTHER" id="PTHR45856">
    <property type="entry name" value="ALPHA/BETA-HYDROLASES SUPERFAMILY PROTEIN"/>
    <property type="match status" value="1"/>
</dbReference>
<dbReference type="InterPro" id="IPR029058">
    <property type="entry name" value="AB_hydrolase_fold"/>
</dbReference>
<evidence type="ECO:0000256" key="3">
    <source>
        <dbReference type="ARBA" id="ARBA00047591"/>
    </source>
</evidence>
<keyword evidence="6" id="KW-0812">Transmembrane</keyword>
<dbReference type="CDD" id="cd00519">
    <property type="entry name" value="Lipase_3"/>
    <property type="match status" value="1"/>
</dbReference>
<keyword evidence="6" id="KW-1133">Transmembrane helix</keyword>
<dbReference type="GO" id="GO:0006629">
    <property type="term" value="P:lipid metabolic process"/>
    <property type="evidence" value="ECO:0007669"/>
    <property type="project" value="InterPro"/>
</dbReference>
<reference evidence="8 9" key="1">
    <citation type="submission" date="2016-07" db="EMBL/GenBank/DDBJ databases">
        <title>Pervasive Adenine N6-methylation of Active Genes in Fungi.</title>
        <authorList>
            <consortium name="DOE Joint Genome Institute"/>
            <person name="Mondo S.J."/>
            <person name="Dannebaum R.O."/>
            <person name="Kuo R.C."/>
            <person name="Labutti K."/>
            <person name="Haridas S."/>
            <person name="Kuo A."/>
            <person name="Salamov A."/>
            <person name="Ahrendt S.R."/>
            <person name="Lipzen A."/>
            <person name="Sullivan W."/>
            <person name="Andreopoulos W.B."/>
            <person name="Clum A."/>
            <person name="Lindquist E."/>
            <person name="Daum C."/>
            <person name="Ramamoorthy G.K."/>
            <person name="Gryganskyi A."/>
            <person name="Culley D."/>
            <person name="Magnuson J.K."/>
            <person name="James T.Y."/>
            <person name="O'Malley M.A."/>
            <person name="Stajich J.E."/>
            <person name="Spatafora J.W."/>
            <person name="Visel A."/>
            <person name="Grigoriev I.V."/>
        </authorList>
    </citation>
    <scope>NUCLEOTIDE SEQUENCE [LARGE SCALE GENOMIC DNA]</scope>
    <source>
        <strain evidence="8 9">62-1032</strain>
    </source>
</reference>
<dbReference type="STRING" id="106004.A0A1Y2ETZ3"/>
<dbReference type="InterPro" id="IPR002921">
    <property type="entry name" value="Fungal_lipase-type"/>
</dbReference>
<comment type="catalytic activity">
    <reaction evidence="4">
        <text>a monoacylglycerol + H2O = glycerol + a fatty acid + H(+)</text>
        <dbReference type="Rhea" id="RHEA:15245"/>
        <dbReference type="ChEBI" id="CHEBI:15377"/>
        <dbReference type="ChEBI" id="CHEBI:15378"/>
        <dbReference type="ChEBI" id="CHEBI:17408"/>
        <dbReference type="ChEBI" id="CHEBI:17754"/>
        <dbReference type="ChEBI" id="CHEBI:28868"/>
    </reaction>
</comment>
<evidence type="ECO:0000256" key="5">
    <source>
        <dbReference type="SAM" id="MobiDB-lite"/>
    </source>
</evidence>
<feature type="compositionally biased region" description="Basic and acidic residues" evidence="5">
    <location>
        <begin position="560"/>
        <end position="572"/>
    </location>
</feature>
<dbReference type="GO" id="GO:0016787">
    <property type="term" value="F:hydrolase activity"/>
    <property type="evidence" value="ECO:0007669"/>
    <property type="project" value="UniProtKB-KW"/>
</dbReference>
<feature type="transmembrane region" description="Helical" evidence="6">
    <location>
        <begin position="86"/>
        <end position="111"/>
    </location>
</feature>
<dbReference type="OrthoDB" id="2520028at2759"/>
<proteinExistence type="inferred from homology"/>
<keyword evidence="9" id="KW-1185">Reference proteome</keyword>
<comment type="caution">
    <text evidence="8">The sequence shown here is derived from an EMBL/GenBank/DDBJ whole genome shotgun (WGS) entry which is preliminary data.</text>
</comment>
<evidence type="ECO:0000256" key="6">
    <source>
        <dbReference type="SAM" id="Phobius"/>
    </source>
</evidence>
<evidence type="ECO:0000256" key="2">
    <source>
        <dbReference type="ARBA" id="ARBA00043996"/>
    </source>
</evidence>
<dbReference type="SUPFAM" id="SSF53474">
    <property type="entry name" value="alpha/beta-Hydrolases"/>
    <property type="match status" value="1"/>
</dbReference>
<protein>
    <submittedName>
        <fullName evidence="8">Alpha/Beta hydrolase protein</fullName>
    </submittedName>
</protein>
<dbReference type="EMBL" id="MCGR01000040">
    <property type="protein sequence ID" value="ORY74764.1"/>
    <property type="molecule type" value="Genomic_DNA"/>
</dbReference>
<evidence type="ECO:0000256" key="4">
    <source>
        <dbReference type="ARBA" id="ARBA00048461"/>
    </source>
</evidence>
<keyword evidence="8" id="KW-0378">Hydrolase</keyword>
<dbReference type="AlphaFoldDB" id="A0A1Y2ETZ3"/>
<comment type="similarity">
    <text evidence="2">Belongs to the AB hydrolase superfamily. Lipase family. Class 3 subfamily.</text>
</comment>
<dbReference type="PANTHER" id="PTHR45856:SF24">
    <property type="entry name" value="FUNGAL LIPASE-LIKE DOMAIN-CONTAINING PROTEIN"/>
    <property type="match status" value="1"/>
</dbReference>
<keyword evidence="6" id="KW-0472">Membrane</keyword>
<organism evidence="8 9">
    <name type="scientific">Leucosporidium creatinivorum</name>
    <dbReference type="NCBI Taxonomy" id="106004"/>
    <lineage>
        <taxon>Eukaryota</taxon>
        <taxon>Fungi</taxon>
        <taxon>Dikarya</taxon>
        <taxon>Basidiomycota</taxon>
        <taxon>Pucciniomycotina</taxon>
        <taxon>Microbotryomycetes</taxon>
        <taxon>Leucosporidiales</taxon>
        <taxon>Leucosporidium</taxon>
    </lineage>
</organism>
<feature type="transmembrane region" description="Helical" evidence="6">
    <location>
        <begin position="347"/>
        <end position="368"/>
    </location>
</feature>
<evidence type="ECO:0000313" key="8">
    <source>
        <dbReference type="EMBL" id="ORY74764.1"/>
    </source>
</evidence>
<gene>
    <name evidence="8" type="ORF">BCR35DRAFT_306573</name>
</gene>
<comment type="catalytic activity">
    <reaction evidence="3">
        <text>a diacylglycerol + H2O = a monoacylglycerol + a fatty acid + H(+)</text>
        <dbReference type="Rhea" id="RHEA:32731"/>
        <dbReference type="ChEBI" id="CHEBI:15377"/>
        <dbReference type="ChEBI" id="CHEBI:15378"/>
        <dbReference type="ChEBI" id="CHEBI:17408"/>
        <dbReference type="ChEBI" id="CHEBI:18035"/>
        <dbReference type="ChEBI" id="CHEBI:28868"/>
    </reaction>
</comment>
<accession>A0A1Y2ETZ3</accession>
<feature type="region of interest" description="Disordered" evidence="5">
    <location>
        <begin position="1"/>
        <end position="22"/>
    </location>
</feature>
<feature type="transmembrane region" description="Helical" evidence="6">
    <location>
        <begin position="48"/>
        <end position="66"/>
    </location>
</feature>
<dbReference type="InterPro" id="IPR051218">
    <property type="entry name" value="Sec_MonoDiacylglyc_Lipase"/>
</dbReference>